<evidence type="ECO:0000313" key="2">
    <source>
        <dbReference type="EMBL" id="GKV34331.1"/>
    </source>
</evidence>
<protein>
    <submittedName>
        <fullName evidence="2">Uncharacterized protein</fullName>
    </submittedName>
</protein>
<organism evidence="2 3">
    <name type="scientific">Rubroshorea leprosula</name>
    <dbReference type="NCBI Taxonomy" id="152421"/>
    <lineage>
        <taxon>Eukaryota</taxon>
        <taxon>Viridiplantae</taxon>
        <taxon>Streptophyta</taxon>
        <taxon>Embryophyta</taxon>
        <taxon>Tracheophyta</taxon>
        <taxon>Spermatophyta</taxon>
        <taxon>Magnoliopsida</taxon>
        <taxon>eudicotyledons</taxon>
        <taxon>Gunneridae</taxon>
        <taxon>Pentapetalae</taxon>
        <taxon>rosids</taxon>
        <taxon>malvids</taxon>
        <taxon>Malvales</taxon>
        <taxon>Dipterocarpaceae</taxon>
        <taxon>Rubroshorea</taxon>
    </lineage>
</organism>
<dbReference type="Proteomes" id="UP001054252">
    <property type="component" value="Unassembled WGS sequence"/>
</dbReference>
<name>A0AAV5LBR1_9ROSI</name>
<dbReference type="AlphaFoldDB" id="A0AAV5LBR1"/>
<gene>
    <name evidence="2" type="ORF">SLEP1_g42707</name>
</gene>
<feature type="region of interest" description="Disordered" evidence="1">
    <location>
        <begin position="94"/>
        <end position="170"/>
    </location>
</feature>
<dbReference type="EMBL" id="BPVZ01000104">
    <property type="protein sequence ID" value="GKV34331.1"/>
    <property type="molecule type" value="Genomic_DNA"/>
</dbReference>
<evidence type="ECO:0000313" key="3">
    <source>
        <dbReference type="Proteomes" id="UP001054252"/>
    </source>
</evidence>
<accession>A0AAV5LBR1</accession>
<reference evidence="2 3" key="1">
    <citation type="journal article" date="2021" name="Commun. Biol.">
        <title>The genome of Shorea leprosula (Dipterocarpaceae) highlights the ecological relevance of drought in aseasonal tropical rainforests.</title>
        <authorList>
            <person name="Ng K.K.S."/>
            <person name="Kobayashi M.J."/>
            <person name="Fawcett J.A."/>
            <person name="Hatakeyama M."/>
            <person name="Paape T."/>
            <person name="Ng C.H."/>
            <person name="Ang C.C."/>
            <person name="Tnah L.H."/>
            <person name="Lee C.T."/>
            <person name="Nishiyama T."/>
            <person name="Sese J."/>
            <person name="O'Brien M.J."/>
            <person name="Copetti D."/>
            <person name="Mohd Noor M.I."/>
            <person name="Ong R.C."/>
            <person name="Putra M."/>
            <person name="Sireger I.Z."/>
            <person name="Indrioko S."/>
            <person name="Kosugi Y."/>
            <person name="Izuno A."/>
            <person name="Isagi Y."/>
            <person name="Lee S.L."/>
            <person name="Shimizu K.K."/>
        </authorList>
    </citation>
    <scope>NUCLEOTIDE SEQUENCE [LARGE SCALE GENOMIC DNA]</scope>
    <source>
        <strain evidence="2">214</strain>
    </source>
</reference>
<evidence type="ECO:0000256" key="1">
    <source>
        <dbReference type="SAM" id="MobiDB-lite"/>
    </source>
</evidence>
<comment type="caution">
    <text evidence="2">The sequence shown here is derived from an EMBL/GenBank/DDBJ whole genome shotgun (WGS) entry which is preliminary data.</text>
</comment>
<feature type="compositionally biased region" description="Polar residues" evidence="1">
    <location>
        <begin position="109"/>
        <end position="139"/>
    </location>
</feature>
<feature type="compositionally biased region" description="Polar residues" evidence="1">
    <location>
        <begin position="147"/>
        <end position="170"/>
    </location>
</feature>
<sequence length="223" mass="24481">MPYTDLTKLSSILSTDGELCTYPDHVEWCQSKSNLQPSKHLDKQPSTSQMPSRFTIITNEGENTDCTKDSTRTEPEMATGISHLCQEEINASSKEDGVQFHGATEESDSSQSLIGAPNSNHLITSNGNQSTRTSETPMSGVSPPVHNANSVSNHPMMTRTQSGTHTGHVQTKFTKHAHTMTTNDSSLNLVGLHTQEPKSVRQALQLPHWVKAMQEELDALQKN</sequence>
<proteinExistence type="predicted"/>
<keyword evidence="3" id="KW-1185">Reference proteome</keyword>